<dbReference type="AlphaFoldDB" id="A0AAC9IES6"/>
<name>A0AAC9IES6_9BACI</name>
<proteinExistence type="predicted"/>
<gene>
    <name evidence="1" type="ORF">BK049_04140</name>
</gene>
<accession>A0AAC9IES6</accession>
<protein>
    <submittedName>
        <fullName evidence="1">Uncharacterized protein</fullName>
    </submittedName>
</protein>
<reference evidence="1 2" key="1">
    <citation type="submission" date="2016-10" db="EMBL/GenBank/DDBJ databases">
        <title>Whole genome sequence of hyper active fibrinolysis bacterium Bacillus pumilus strain VV3 isolated from fermented rice.</title>
        <authorList>
            <person name="Mariadas V.A."/>
            <person name="Vijayaraghavan P."/>
            <person name="Dhandapani V."/>
        </authorList>
    </citation>
    <scope>NUCLEOTIDE SEQUENCE [LARGE SCALE GENOMIC DNA]</scope>
    <source>
        <strain evidence="1 2">VV3</strain>
    </source>
</reference>
<sequence length="111" mass="12843">MHKYNVLDTGCEEKKGNKLLSIDMLHQLLIEHYPTLKSEHWVVDVDTIRASPILHPSLKRKLPFGVEKFTCVLFKQQTISLGSPLIVYFLLDEKGESFYAIDLLVEQDFTH</sequence>
<dbReference type="EMBL" id="CP017786">
    <property type="protein sequence ID" value="AOZ87957.1"/>
    <property type="molecule type" value="Genomic_DNA"/>
</dbReference>
<dbReference type="RefSeq" id="WP_008359259.1">
    <property type="nucleotide sequence ID" value="NZ_AMSH01000036.1"/>
</dbReference>
<organism evidence="1 2">
    <name type="scientific">Bacillus xiamenensis</name>
    <dbReference type="NCBI Taxonomy" id="1178537"/>
    <lineage>
        <taxon>Bacteria</taxon>
        <taxon>Bacillati</taxon>
        <taxon>Bacillota</taxon>
        <taxon>Bacilli</taxon>
        <taxon>Bacillales</taxon>
        <taxon>Bacillaceae</taxon>
        <taxon>Bacillus</taxon>
    </lineage>
</organism>
<dbReference type="Proteomes" id="UP000177709">
    <property type="component" value="Chromosome"/>
</dbReference>
<dbReference type="KEGG" id="bxi:BK049_04140"/>
<evidence type="ECO:0000313" key="2">
    <source>
        <dbReference type="Proteomes" id="UP000177709"/>
    </source>
</evidence>
<evidence type="ECO:0000313" key="1">
    <source>
        <dbReference type="EMBL" id="AOZ87957.1"/>
    </source>
</evidence>